<dbReference type="Proteomes" id="UP001521785">
    <property type="component" value="Unassembled WGS sequence"/>
</dbReference>
<keyword evidence="6" id="KW-1185">Reference proteome</keyword>
<keyword evidence="1" id="KW-0489">Methyltransferase</keyword>
<dbReference type="PROSITE" id="PS51683">
    <property type="entry name" value="SAM_OMT_II"/>
    <property type="match status" value="1"/>
</dbReference>
<dbReference type="SUPFAM" id="SSF53335">
    <property type="entry name" value="S-adenosyl-L-methionine-dependent methyltransferases"/>
    <property type="match status" value="2"/>
</dbReference>
<gene>
    <name evidence="5" type="ORF">SLS60_004323</name>
</gene>
<accession>A0ABR3RKU9</accession>
<dbReference type="InterPro" id="IPR016461">
    <property type="entry name" value="COMT-like"/>
</dbReference>
<evidence type="ECO:0000256" key="1">
    <source>
        <dbReference type="ARBA" id="ARBA00022603"/>
    </source>
</evidence>
<dbReference type="CDD" id="cd02440">
    <property type="entry name" value="AdoMet_MTases"/>
    <property type="match status" value="2"/>
</dbReference>
<dbReference type="PANTHER" id="PTHR43712">
    <property type="entry name" value="PUTATIVE (AFU_ORTHOLOGUE AFUA_4G14580)-RELATED"/>
    <property type="match status" value="1"/>
</dbReference>
<protein>
    <recommendedName>
        <fullName evidence="4">O-methyltransferase C-terminal domain-containing protein</fullName>
    </recommendedName>
</protein>
<sequence>MTSNKPSRIVELSAAIQTHVQQIDEWYTAKNLPSPNFDEDYPDDLPAEIHQARNAVLIATDELNDLMLGPRQIAECLPPQHTALLGIQAVARWNVADHVAVDEEVSFNELAKRCNIPESDFTRILRQAISKHVFRESRKGFVVHNAASKLFISPSPLNDYIYIALEDIWQGAAHMLDAMEKWDCSQEPHHTGYNLAKGIQEPYFTAMKSNERQQRAFANNMSYMQTRHGFGSSLGHLISSFDWDSVKKVVDVGGGIGDTALEIVRNTKDTVCVVQDLPDVISQAKEKLTAEQQERVILMSHNFFESQPVDDADVFFLRWILHDWADEAAVKILRLLIPALKPGASIILQEFIVPGSGEVPSYFEKMIRCMDLAMKAAFNSKERTVDDWSSLFRAADERFKLADVQVGGGQGLAVLRFTWDSASQVPSESTSNEPSIGYPLENDEEISRLSNQHDVLKDEMGKLVLAPIDLSTPLRILDSATADGTWIRDLESSTAPVQHTFVGTDLDPTNFPSETSDNQTYHVQDINKPWPEEWKESFDYVHQRLVLNGAGRNQKVALSHLLALVKPGGWVQIMESTNDIPEENGPAMRNFDALMKGVFASVGSNIRLMDELPRWLEEEGFGHVQSRVVEMRLGRMNGNPQLARQGTYSSIVAARSLSEFAKTLPTDTIPLSEEQLNNLGSELNAELATRGGLYPLRVVWACKPSVAG</sequence>
<reference evidence="5 6" key="1">
    <citation type="submission" date="2024-02" db="EMBL/GenBank/DDBJ databases">
        <title>De novo assembly and annotation of 12 fungi associated with fruit tree decline syndrome in Ontario, Canada.</title>
        <authorList>
            <person name="Sulman M."/>
            <person name="Ellouze W."/>
            <person name="Ilyukhin E."/>
        </authorList>
    </citation>
    <scope>NUCLEOTIDE SEQUENCE [LARGE SCALE GENOMIC DNA]</scope>
    <source>
        <strain evidence="5 6">M42-189</strain>
    </source>
</reference>
<dbReference type="InterPro" id="IPR001077">
    <property type="entry name" value="COMT_C"/>
</dbReference>
<evidence type="ECO:0000313" key="5">
    <source>
        <dbReference type="EMBL" id="KAL1604783.1"/>
    </source>
</evidence>
<dbReference type="Pfam" id="PF00891">
    <property type="entry name" value="Methyltransf_2"/>
    <property type="match status" value="1"/>
</dbReference>
<evidence type="ECO:0000259" key="4">
    <source>
        <dbReference type="Pfam" id="PF00891"/>
    </source>
</evidence>
<comment type="caution">
    <text evidence="5">The sequence shown here is derived from an EMBL/GenBank/DDBJ whole genome shotgun (WGS) entry which is preliminary data.</text>
</comment>
<evidence type="ECO:0000256" key="2">
    <source>
        <dbReference type="ARBA" id="ARBA00022679"/>
    </source>
</evidence>
<organism evidence="5 6">
    <name type="scientific">Paraconiothyrium brasiliense</name>
    <dbReference type="NCBI Taxonomy" id="300254"/>
    <lineage>
        <taxon>Eukaryota</taxon>
        <taxon>Fungi</taxon>
        <taxon>Dikarya</taxon>
        <taxon>Ascomycota</taxon>
        <taxon>Pezizomycotina</taxon>
        <taxon>Dothideomycetes</taxon>
        <taxon>Pleosporomycetidae</taxon>
        <taxon>Pleosporales</taxon>
        <taxon>Massarineae</taxon>
        <taxon>Didymosphaeriaceae</taxon>
        <taxon>Paraconiothyrium</taxon>
    </lineage>
</organism>
<dbReference type="SUPFAM" id="SSF46785">
    <property type="entry name" value="Winged helix' DNA-binding domain"/>
    <property type="match status" value="1"/>
</dbReference>
<dbReference type="EMBL" id="JAKJXO020000005">
    <property type="protein sequence ID" value="KAL1604783.1"/>
    <property type="molecule type" value="Genomic_DNA"/>
</dbReference>
<dbReference type="Pfam" id="PF13489">
    <property type="entry name" value="Methyltransf_23"/>
    <property type="match status" value="1"/>
</dbReference>
<keyword evidence="3" id="KW-0949">S-adenosyl-L-methionine</keyword>
<proteinExistence type="predicted"/>
<name>A0ABR3RKU9_9PLEO</name>
<dbReference type="InterPro" id="IPR029063">
    <property type="entry name" value="SAM-dependent_MTases_sf"/>
</dbReference>
<evidence type="ECO:0000256" key="3">
    <source>
        <dbReference type="ARBA" id="ARBA00022691"/>
    </source>
</evidence>
<dbReference type="Gene3D" id="3.40.50.150">
    <property type="entry name" value="Vaccinia Virus protein VP39"/>
    <property type="match status" value="2"/>
</dbReference>
<dbReference type="InterPro" id="IPR036390">
    <property type="entry name" value="WH_DNA-bd_sf"/>
</dbReference>
<feature type="domain" description="O-methyltransferase C-terminal" evidence="4">
    <location>
        <begin position="191"/>
        <end position="395"/>
    </location>
</feature>
<dbReference type="PANTHER" id="PTHR43712:SF12">
    <property type="entry name" value="STERIGMATOCYSTIN 8-O-METHYLTRANSFERASE"/>
    <property type="match status" value="1"/>
</dbReference>
<keyword evidence="2" id="KW-0808">Transferase</keyword>
<dbReference type="Gene3D" id="1.10.10.10">
    <property type="entry name" value="Winged helix-like DNA-binding domain superfamily/Winged helix DNA-binding domain"/>
    <property type="match status" value="1"/>
</dbReference>
<evidence type="ECO:0000313" key="6">
    <source>
        <dbReference type="Proteomes" id="UP001521785"/>
    </source>
</evidence>
<dbReference type="InterPro" id="IPR036388">
    <property type="entry name" value="WH-like_DNA-bd_sf"/>
</dbReference>